<dbReference type="Proteomes" id="UP000266568">
    <property type="component" value="Unassembled WGS sequence"/>
</dbReference>
<dbReference type="RefSeq" id="WP_147373611.1">
    <property type="nucleotide sequence ID" value="NZ_QXDC01000002.1"/>
</dbReference>
<evidence type="ECO:0000313" key="1">
    <source>
        <dbReference type="EMBL" id="RIA45804.1"/>
    </source>
</evidence>
<accession>A0A397PI38</accession>
<proteinExistence type="predicted"/>
<gene>
    <name evidence="1" type="ORF">DFR49_0331</name>
</gene>
<name>A0A397PI38_9SPHN</name>
<protein>
    <submittedName>
        <fullName evidence="1">Uncharacterized protein</fullName>
    </submittedName>
</protein>
<dbReference type="EMBL" id="QXDC01000002">
    <property type="protein sequence ID" value="RIA45804.1"/>
    <property type="molecule type" value="Genomic_DNA"/>
</dbReference>
<comment type="caution">
    <text evidence="1">The sequence shown here is derived from an EMBL/GenBank/DDBJ whole genome shotgun (WGS) entry which is preliminary data.</text>
</comment>
<reference evidence="1 2" key="1">
    <citation type="submission" date="2018-08" db="EMBL/GenBank/DDBJ databases">
        <title>Genomic Encyclopedia of Type Strains, Phase IV (KMG-IV): sequencing the most valuable type-strain genomes for metagenomic binning, comparative biology and taxonomic classification.</title>
        <authorList>
            <person name="Goeker M."/>
        </authorList>
    </citation>
    <scope>NUCLEOTIDE SEQUENCE [LARGE SCALE GENOMIC DNA]</scope>
    <source>
        <strain evidence="1 2">DSM 25527</strain>
    </source>
</reference>
<dbReference type="AlphaFoldDB" id="A0A397PI38"/>
<evidence type="ECO:0000313" key="2">
    <source>
        <dbReference type="Proteomes" id="UP000266568"/>
    </source>
</evidence>
<organism evidence="1 2">
    <name type="scientific">Hephaestia caeni</name>
    <dbReference type="NCBI Taxonomy" id="645617"/>
    <lineage>
        <taxon>Bacteria</taxon>
        <taxon>Pseudomonadati</taxon>
        <taxon>Pseudomonadota</taxon>
        <taxon>Alphaproteobacteria</taxon>
        <taxon>Sphingomonadales</taxon>
        <taxon>Sphingomonadaceae</taxon>
        <taxon>Hephaestia</taxon>
    </lineage>
</organism>
<sequence>MMAMVQLLVFIGALALVLLVLAETVVPALPRMAMLLRGEADPAVVPPFTPRAAVARGYQPGAAAGRAPMREAA</sequence>
<keyword evidence="2" id="KW-1185">Reference proteome</keyword>